<reference evidence="2" key="1">
    <citation type="journal article" date="2016" name="Nature">
        <title>Redefining the invertebrate RNA virosphere.</title>
        <authorList>
            <person name="Shi M."/>
            <person name="Lin X.D."/>
            <person name="Tian J.H."/>
            <person name="Chen L.J."/>
            <person name="Chen X."/>
            <person name="Li C.X."/>
            <person name="Qin X.C."/>
            <person name="Li J."/>
            <person name="Cao J.P."/>
            <person name="Eden J.S."/>
            <person name="Buchmann J."/>
            <person name="Wang W."/>
            <person name="Xu J."/>
            <person name="Holmes E.C."/>
            <person name="Zhang Y.Z."/>
        </authorList>
    </citation>
    <scope>NUCLEOTIDE SEQUENCE</scope>
    <source>
        <strain evidence="2">BHNXC41490</strain>
    </source>
</reference>
<organism evidence="2">
    <name type="scientific">Beihai sipunculid worm virus 7</name>
    <dbReference type="NCBI Taxonomy" id="1922679"/>
    <lineage>
        <taxon>Viruses</taxon>
        <taxon>Riboviria</taxon>
    </lineage>
</organism>
<accession>A0A1L3KPC4</accession>
<sequence>MSSQANSSYQNLTETTQPTESVPTRIFYFSDLGVNDIDLSVSRTEVVNLPAHCNLPSLVIFLNKVIIASPPVSNCNPVLRFALWSDCPTLFLEFISRSVQGPADWVLHTQPERLANFRDRFQTFIPHCPIQWVERQHRTQPRSAPRPTGAKGNFYG</sequence>
<dbReference type="EMBL" id="KX884746">
    <property type="protein sequence ID" value="APG79233.1"/>
    <property type="molecule type" value="Genomic_RNA"/>
</dbReference>
<evidence type="ECO:0000313" key="2">
    <source>
        <dbReference type="EMBL" id="APG79233.1"/>
    </source>
</evidence>
<evidence type="ECO:0000256" key="1">
    <source>
        <dbReference type="SAM" id="MobiDB-lite"/>
    </source>
</evidence>
<protein>
    <submittedName>
        <fullName evidence="2">Uncharacterized protein</fullName>
    </submittedName>
</protein>
<feature type="region of interest" description="Disordered" evidence="1">
    <location>
        <begin position="135"/>
        <end position="156"/>
    </location>
</feature>
<proteinExistence type="predicted"/>
<name>A0A1L3KPC4_9VIRU</name>